<proteinExistence type="predicted"/>
<feature type="chain" id="PRO_5045907519" description="Outer membrane protein beta-barrel domain-containing protein" evidence="2">
    <location>
        <begin position="23"/>
        <end position="184"/>
    </location>
</feature>
<dbReference type="EMBL" id="BSPX01000014">
    <property type="protein sequence ID" value="GLT21883.1"/>
    <property type="molecule type" value="Genomic_DNA"/>
</dbReference>
<dbReference type="Gene3D" id="2.40.160.20">
    <property type="match status" value="1"/>
</dbReference>
<organism evidence="3 4">
    <name type="scientific">Zoogloea oryzae</name>
    <dbReference type="NCBI Taxonomy" id="310767"/>
    <lineage>
        <taxon>Bacteria</taxon>
        <taxon>Pseudomonadati</taxon>
        <taxon>Pseudomonadota</taxon>
        <taxon>Betaproteobacteria</taxon>
        <taxon>Rhodocyclales</taxon>
        <taxon>Zoogloeaceae</taxon>
        <taxon>Zoogloea</taxon>
    </lineage>
</organism>
<evidence type="ECO:0000313" key="4">
    <source>
        <dbReference type="Proteomes" id="UP001157167"/>
    </source>
</evidence>
<comment type="caution">
    <text evidence="3">The sequence shown here is derived from an EMBL/GenBank/DDBJ whole genome shotgun (WGS) entry which is preliminary data.</text>
</comment>
<gene>
    <name evidence="3" type="ORF">GCM10007933_13370</name>
</gene>
<name>A0ABQ6F8K8_9RHOO</name>
<evidence type="ECO:0000313" key="3">
    <source>
        <dbReference type="EMBL" id="GLT21883.1"/>
    </source>
</evidence>
<dbReference type="SUPFAM" id="SSF56925">
    <property type="entry name" value="OMPA-like"/>
    <property type="match status" value="1"/>
</dbReference>
<evidence type="ECO:0000256" key="1">
    <source>
        <dbReference type="ARBA" id="ARBA00004442"/>
    </source>
</evidence>
<accession>A0ABQ6F8K8</accession>
<keyword evidence="4" id="KW-1185">Reference proteome</keyword>
<feature type="signal peptide" evidence="2">
    <location>
        <begin position="1"/>
        <end position="22"/>
    </location>
</feature>
<evidence type="ECO:0000256" key="2">
    <source>
        <dbReference type="SAM" id="SignalP"/>
    </source>
</evidence>
<evidence type="ECO:0008006" key="5">
    <source>
        <dbReference type="Google" id="ProtNLM"/>
    </source>
</evidence>
<dbReference type="InterPro" id="IPR011250">
    <property type="entry name" value="OMP/PagP_B-barrel"/>
</dbReference>
<sequence>MKTTRVLTIAAALSALTAPAFAGDWQFLPIADKGYAPNFVASVTGGIMDPQHAKSGDAWGLELAMNCGLIQTPTGVVRTKLSVNKFDKGGLDLTTVELNPRWTIPVAKDVTFGIGPGIGWVKADAGNRTVDMFAWQAGADLDYRMGQLNLGLGARWQDTVGKTIATGQQGADNWLVQAKVGIAF</sequence>
<reference evidence="4" key="1">
    <citation type="journal article" date="2019" name="Int. J. Syst. Evol. Microbiol.">
        <title>The Global Catalogue of Microorganisms (GCM) 10K type strain sequencing project: providing services to taxonomists for standard genome sequencing and annotation.</title>
        <authorList>
            <consortium name="The Broad Institute Genomics Platform"/>
            <consortium name="The Broad Institute Genome Sequencing Center for Infectious Disease"/>
            <person name="Wu L."/>
            <person name="Ma J."/>
        </authorList>
    </citation>
    <scope>NUCLEOTIDE SEQUENCE [LARGE SCALE GENOMIC DNA]</scope>
    <source>
        <strain evidence="4">NBRC 102407</strain>
    </source>
</reference>
<dbReference type="RefSeq" id="WP_284187268.1">
    <property type="nucleotide sequence ID" value="NZ_BSPX01000014.1"/>
</dbReference>
<protein>
    <recommendedName>
        <fullName evidence="5">Outer membrane protein beta-barrel domain-containing protein</fullName>
    </recommendedName>
</protein>
<dbReference type="Proteomes" id="UP001157167">
    <property type="component" value="Unassembled WGS sequence"/>
</dbReference>
<keyword evidence="2" id="KW-0732">Signal</keyword>
<comment type="subcellular location">
    <subcellularLocation>
        <location evidence="1">Cell outer membrane</location>
    </subcellularLocation>
</comment>